<keyword evidence="1 2" id="KW-0732">Signal</keyword>
<dbReference type="Proteomes" id="UP000824225">
    <property type="component" value="Unassembled WGS sequence"/>
</dbReference>
<dbReference type="PANTHER" id="PTHR35936:SF13">
    <property type="entry name" value="HISTIDINE-BINDING PERIPLASMIC PROTEIN"/>
    <property type="match status" value="1"/>
</dbReference>
<reference evidence="4" key="2">
    <citation type="submission" date="2021-04" db="EMBL/GenBank/DDBJ databases">
        <authorList>
            <person name="Gilroy R."/>
        </authorList>
    </citation>
    <scope>NUCLEOTIDE SEQUENCE</scope>
    <source>
        <strain evidence="4">CHK186-16707</strain>
    </source>
</reference>
<sequence length="263" mass="29321">MRAPFPRFLGACLAPLPAACLLALLWFPAFAAAEEHAPLKVGLEDYYPPFALTDETGRHSGFDHEIGEALCNALNRPCDMVVLPFDDLLAAMRRGELDMLIDGLAPSADRLEYMDFTDSYYRSRSIYIGRPGQTIDVEGLRGKKIGSQIDTLQGRFLQEHWGNVADVTLLSYEEVLGKLYSGELDVALVDGLPGYAFLKSEQGSEFVVLDDPLPPNTLLSEARIGVRKGDDKLREALNKAIVHIRLNGEYDRITRKYFAFSIY</sequence>
<evidence type="ECO:0000259" key="3">
    <source>
        <dbReference type="SMART" id="SM00062"/>
    </source>
</evidence>
<evidence type="ECO:0000313" key="5">
    <source>
        <dbReference type="Proteomes" id="UP000824225"/>
    </source>
</evidence>
<gene>
    <name evidence="4" type="ORF">H9962_04045</name>
</gene>
<dbReference type="Pfam" id="PF00497">
    <property type="entry name" value="SBP_bac_3"/>
    <property type="match status" value="1"/>
</dbReference>
<evidence type="ECO:0000256" key="2">
    <source>
        <dbReference type="SAM" id="SignalP"/>
    </source>
</evidence>
<name>A0A9D2HBS1_9BACT</name>
<evidence type="ECO:0000313" key="4">
    <source>
        <dbReference type="EMBL" id="HJA08347.1"/>
    </source>
</evidence>
<comment type="caution">
    <text evidence="4">The sequence shown here is derived from an EMBL/GenBank/DDBJ whole genome shotgun (WGS) entry which is preliminary data.</text>
</comment>
<feature type="signal peptide" evidence="2">
    <location>
        <begin position="1"/>
        <end position="31"/>
    </location>
</feature>
<evidence type="ECO:0000256" key="1">
    <source>
        <dbReference type="ARBA" id="ARBA00022729"/>
    </source>
</evidence>
<feature type="chain" id="PRO_5038994957" evidence="2">
    <location>
        <begin position="32"/>
        <end position="263"/>
    </location>
</feature>
<reference evidence="4" key="1">
    <citation type="journal article" date="2021" name="PeerJ">
        <title>Extensive microbial diversity within the chicken gut microbiome revealed by metagenomics and culture.</title>
        <authorList>
            <person name="Gilroy R."/>
            <person name="Ravi A."/>
            <person name="Getino M."/>
            <person name="Pursley I."/>
            <person name="Horton D.L."/>
            <person name="Alikhan N.F."/>
            <person name="Baker D."/>
            <person name="Gharbi K."/>
            <person name="Hall N."/>
            <person name="Watson M."/>
            <person name="Adriaenssens E.M."/>
            <person name="Foster-Nyarko E."/>
            <person name="Jarju S."/>
            <person name="Secka A."/>
            <person name="Antonio M."/>
            <person name="Oren A."/>
            <person name="Chaudhuri R.R."/>
            <person name="La Ragione R."/>
            <person name="Hildebrand F."/>
            <person name="Pallen M.J."/>
        </authorList>
    </citation>
    <scope>NUCLEOTIDE SEQUENCE</scope>
    <source>
        <strain evidence="4">CHK186-16707</strain>
    </source>
</reference>
<dbReference type="AlphaFoldDB" id="A0A9D2HBS1"/>
<organism evidence="4 5">
    <name type="scientific">Candidatus Mailhella merdigallinarum</name>
    <dbReference type="NCBI Taxonomy" id="2838658"/>
    <lineage>
        <taxon>Bacteria</taxon>
        <taxon>Pseudomonadati</taxon>
        <taxon>Thermodesulfobacteriota</taxon>
        <taxon>Desulfovibrionia</taxon>
        <taxon>Desulfovibrionales</taxon>
        <taxon>Desulfovibrionaceae</taxon>
        <taxon>Mailhella</taxon>
    </lineage>
</organism>
<proteinExistence type="predicted"/>
<accession>A0A9D2HBS1</accession>
<dbReference type="PANTHER" id="PTHR35936">
    <property type="entry name" value="MEMBRANE-BOUND LYTIC MUREIN TRANSGLYCOSYLASE F"/>
    <property type="match status" value="1"/>
</dbReference>
<dbReference type="SUPFAM" id="SSF53850">
    <property type="entry name" value="Periplasmic binding protein-like II"/>
    <property type="match status" value="1"/>
</dbReference>
<dbReference type="EMBL" id="DXAN01000011">
    <property type="protein sequence ID" value="HJA08347.1"/>
    <property type="molecule type" value="Genomic_DNA"/>
</dbReference>
<dbReference type="SMART" id="SM00062">
    <property type="entry name" value="PBPb"/>
    <property type="match status" value="1"/>
</dbReference>
<protein>
    <submittedName>
        <fullName evidence="4">Transporter substrate-binding domain-containing protein</fullName>
    </submittedName>
</protein>
<feature type="domain" description="Solute-binding protein family 3/N-terminal" evidence="3">
    <location>
        <begin position="38"/>
        <end position="261"/>
    </location>
</feature>
<dbReference type="Gene3D" id="3.40.190.10">
    <property type="entry name" value="Periplasmic binding protein-like II"/>
    <property type="match status" value="2"/>
</dbReference>
<dbReference type="InterPro" id="IPR001638">
    <property type="entry name" value="Solute-binding_3/MltF_N"/>
</dbReference>